<evidence type="ECO:0000256" key="1">
    <source>
        <dbReference type="ARBA" id="ARBA00001947"/>
    </source>
</evidence>
<dbReference type="RefSeq" id="WP_094367402.1">
    <property type="nucleotide sequence ID" value="NZ_NOJY02000016.1"/>
</dbReference>
<dbReference type="GO" id="GO:0008270">
    <property type="term" value="F:zinc ion binding"/>
    <property type="evidence" value="ECO:0007669"/>
    <property type="project" value="InterPro"/>
</dbReference>
<dbReference type="Proteomes" id="UP000215694">
    <property type="component" value="Unassembled WGS sequence"/>
</dbReference>
<dbReference type="CDD" id="cd06232">
    <property type="entry name" value="M14-like"/>
    <property type="match status" value="1"/>
</dbReference>
<proteinExistence type="inferred from homology"/>
<comment type="cofactor">
    <cofactor evidence="1">
        <name>Zn(2+)</name>
        <dbReference type="ChEBI" id="CHEBI:29105"/>
    </cofactor>
</comment>
<protein>
    <recommendedName>
        <fullName evidence="3">Peptidase M14 domain-containing protein</fullName>
    </recommendedName>
</protein>
<dbReference type="GO" id="GO:0006508">
    <property type="term" value="P:proteolysis"/>
    <property type="evidence" value="ECO:0007669"/>
    <property type="project" value="InterPro"/>
</dbReference>
<evidence type="ECO:0000256" key="2">
    <source>
        <dbReference type="ARBA" id="ARBA00005988"/>
    </source>
</evidence>
<dbReference type="Pfam" id="PF00246">
    <property type="entry name" value="Peptidase_M14"/>
    <property type="match status" value="1"/>
</dbReference>
<dbReference type="OrthoDB" id="7956186at2"/>
<evidence type="ECO:0000313" key="4">
    <source>
        <dbReference type="EMBL" id="RDY27085.1"/>
    </source>
</evidence>
<feature type="domain" description="Peptidase M14" evidence="3">
    <location>
        <begin position="747"/>
        <end position="867"/>
    </location>
</feature>
<keyword evidence="5" id="KW-1185">Reference proteome</keyword>
<dbReference type="AlphaFoldDB" id="A0A371J2X6"/>
<dbReference type="PANTHER" id="PTHR11705:SF91">
    <property type="entry name" value="FI01817P-RELATED"/>
    <property type="match status" value="1"/>
</dbReference>
<comment type="similarity">
    <text evidence="2">Belongs to the peptidase M14 family.</text>
</comment>
<sequence length="1083" mass="126090">MLIDNIRKIFDDKNLFNRDKNTNEVDGLNGQIVIRKNASIEEKLKAINLCAVVGFESTALDLPIIKVIDEGEDLGKYDVLVDNFDFLNSLINVGKESSNYKEKSNNEDINYEGKDLPEISFKVKDLSEVTNKEYGLIIDTDNDFLGDKINSSIIIDENCSENEFIAACNIATTLGLNTLGCNLPIAFTSNHINDSNKISICIGDSFADSDKVHGNIRFVPKSNRLLICGKDEELIETSNYFCKNYENIIRANEVNLKDFKEDINEILKPQVNKNKVTIFEKEYNFDWEVDDVKSILNDKLLDAINEDDDVEIKILVSEEKEIRDGLKTYIESLFENKKINLSKCSVFCSYKQALSWIMEELVPCVKETISLEDIGSIDIKFKPFLPEGKTKWDDEDGSIPNIDASRNDNPDKYFDLPIRLVQELFPVDDLIQDEIGLSRDNIEFKILEDGNSDYEFIVYNKSNEQILYDNFDIKYSERPYLDEFEGIGKVHPSTGLVEVKVNNKVVLSETVKTDVERIWDVYQSEVLEKCKNYILEETNNNPSKDKQPFFDVLKLDILTSEPDYKLNVRQDIISVLSSLHEDIYFAGLDFFKTLGLKMVNEALDEPGLILPIINKRNGQGTYMKATLEKSEDSSVEEFNLDLCINELSISSAGLENVYIDIDGEESCLETIKSKINYIEEKLNLGNYSFNNLILRFNNQEICIKNNNKFVKEDKLIDIRDINIPQDRVIGYEEYIQIIDKLRYVKGINVWRVSKSYQGRDIYAIEILKEYKSSLVSRTKLINNKPVFQINNRHHANEVSSTNSAFLLVEQLLLNKDYRKYLDKVNIVMIPFENVDGGYIHYELQKDNPEWQFHIARFNSVGKEFARDYFNEDSKYTESRALTKLWHKWLPDILVDNHGVPKHEWDQQFSGYTSPWFKGFWLPRALFYGYFWYLDDEKYPQNKILSEALQDVVSDYINNDEEVTKWNVDWQNRFEKYAHKWMPKLFPANYYKDLIYYWLPYKPSNDAWHVSHRYPWITALDWTTEVSDETAQGDYLDLCSRTHNISDIATIDMMYKAKFEKHEECLEKDNELVLKSVRVRPIQV</sequence>
<name>A0A371J2X6_9FIRM</name>
<reference evidence="4 5" key="1">
    <citation type="journal article" date="2017" name="Genome Announc.">
        <title>Draft Genome Sequence of Romboutsia weinsteinii sp. nov. Strain CCRI-19649(T) Isolated from Surface Water.</title>
        <authorList>
            <person name="Maheux A.F."/>
            <person name="Boudreau D.K."/>
            <person name="Berube E."/>
            <person name="Boissinot M."/>
            <person name="Cantin P."/>
            <person name="Raymond F."/>
            <person name="Corbeil J."/>
            <person name="Omar R.F."/>
            <person name="Bergeron M.G."/>
        </authorList>
    </citation>
    <scope>NUCLEOTIDE SEQUENCE [LARGE SCALE GENOMIC DNA]</scope>
    <source>
        <strain evidence="4 5">CCRI-19649</strain>
    </source>
</reference>
<evidence type="ECO:0000259" key="3">
    <source>
        <dbReference type="Pfam" id="PF00246"/>
    </source>
</evidence>
<dbReference type="SUPFAM" id="SSF53187">
    <property type="entry name" value="Zn-dependent exopeptidases"/>
    <property type="match status" value="1"/>
</dbReference>
<dbReference type="GO" id="GO:0005615">
    <property type="term" value="C:extracellular space"/>
    <property type="evidence" value="ECO:0007669"/>
    <property type="project" value="TreeGrafter"/>
</dbReference>
<gene>
    <name evidence="4" type="ORF">CHL78_010710</name>
</gene>
<accession>A0A371J2X6</accession>
<evidence type="ECO:0000313" key="5">
    <source>
        <dbReference type="Proteomes" id="UP000215694"/>
    </source>
</evidence>
<dbReference type="Gene3D" id="3.40.630.10">
    <property type="entry name" value="Zn peptidases"/>
    <property type="match status" value="1"/>
</dbReference>
<dbReference type="EMBL" id="NOJY02000016">
    <property type="protein sequence ID" value="RDY27085.1"/>
    <property type="molecule type" value="Genomic_DNA"/>
</dbReference>
<dbReference type="PANTHER" id="PTHR11705">
    <property type="entry name" value="PROTEASE FAMILY M14 CARBOXYPEPTIDASE A,B"/>
    <property type="match status" value="1"/>
</dbReference>
<organism evidence="4 5">
    <name type="scientific">Romboutsia weinsteinii</name>
    <dbReference type="NCBI Taxonomy" id="2020949"/>
    <lineage>
        <taxon>Bacteria</taxon>
        <taxon>Bacillati</taxon>
        <taxon>Bacillota</taxon>
        <taxon>Clostridia</taxon>
        <taxon>Peptostreptococcales</taxon>
        <taxon>Peptostreptococcaceae</taxon>
        <taxon>Romboutsia</taxon>
    </lineage>
</organism>
<comment type="caution">
    <text evidence="4">The sequence shown here is derived from an EMBL/GenBank/DDBJ whole genome shotgun (WGS) entry which is preliminary data.</text>
</comment>
<dbReference type="GO" id="GO:0004181">
    <property type="term" value="F:metallocarboxypeptidase activity"/>
    <property type="evidence" value="ECO:0007669"/>
    <property type="project" value="InterPro"/>
</dbReference>
<dbReference type="InterPro" id="IPR000834">
    <property type="entry name" value="Peptidase_M14"/>
</dbReference>